<dbReference type="NCBIfam" id="NF003742">
    <property type="entry name" value="PRK05339.1"/>
    <property type="match status" value="1"/>
</dbReference>
<keyword evidence="4 5" id="KW-0418">Kinase</keyword>
<dbReference type="AlphaFoldDB" id="A0A1I5P5K6"/>
<dbReference type="EMBL" id="FOXC01000013">
    <property type="protein sequence ID" value="SFP29372.1"/>
    <property type="molecule type" value="Genomic_DNA"/>
</dbReference>
<keyword evidence="9" id="KW-1185">Reference proteome</keyword>
<dbReference type="OrthoDB" id="9782201at2"/>
<proteinExistence type="inferred from homology"/>
<keyword evidence="6" id="KW-0670">Pyruvate</keyword>
<evidence type="ECO:0000256" key="3">
    <source>
        <dbReference type="ARBA" id="ARBA00022741"/>
    </source>
</evidence>
<dbReference type="EC" id="2.7.11.32" evidence="5"/>
<reference evidence="6 9" key="2">
    <citation type="submission" date="2019-07" db="EMBL/GenBank/DDBJ databases">
        <title>Whole genome shotgun sequence of Halolactibacillus halophilus NBRC 100868.</title>
        <authorList>
            <person name="Hosoyama A."/>
            <person name="Uohara A."/>
            <person name="Ohji S."/>
            <person name="Ichikawa N."/>
        </authorList>
    </citation>
    <scope>NUCLEOTIDE SEQUENCE [LARGE SCALE GENOMIC DNA]</scope>
    <source>
        <strain evidence="6 9">NBRC 100868</strain>
    </source>
</reference>
<protein>
    <recommendedName>
        <fullName evidence="5">Putative pyruvate, phosphate dikinase regulatory protein</fullName>
        <shortName evidence="5">PPDK regulatory protein</shortName>
        <ecNumber evidence="5">2.7.11.32</ecNumber>
        <ecNumber evidence="5">2.7.4.27</ecNumber>
    </recommendedName>
</protein>
<keyword evidence="3 5" id="KW-0547">Nucleotide-binding</keyword>
<dbReference type="GO" id="GO:0005524">
    <property type="term" value="F:ATP binding"/>
    <property type="evidence" value="ECO:0007669"/>
    <property type="project" value="InterPro"/>
</dbReference>
<reference evidence="7 8" key="1">
    <citation type="submission" date="2016-10" db="EMBL/GenBank/DDBJ databases">
        <authorList>
            <person name="de Groot N.N."/>
        </authorList>
    </citation>
    <scope>NUCLEOTIDE SEQUENCE [LARGE SCALE GENOMIC DNA]</scope>
    <source>
        <strain evidence="7 8">DSM 17073</strain>
    </source>
</reference>
<dbReference type="GO" id="GO:0016776">
    <property type="term" value="F:phosphotransferase activity, phosphate group as acceptor"/>
    <property type="evidence" value="ECO:0007669"/>
    <property type="project" value="UniProtKB-UniRule"/>
</dbReference>
<name>A0A1I5P5K6_9BACI</name>
<comment type="catalytic activity">
    <reaction evidence="5">
        <text>N(tele)-phospho-L-histidyl/O-phospho-L-threonyl-[pyruvate, phosphate dikinase] + phosphate + H(+) = N(tele)-phospho-L-histidyl/L-threonyl-[pyruvate, phosphate dikinase] + diphosphate</text>
        <dbReference type="Rhea" id="RHEA:43696"/>
        <dbReference type="Rhea" id="RHEA-COMP:10650"/>
        <dbReference type="Rhea" id="RHEA-COMP:10651"/>
        <dbReference type="ChEBI" id="CHEBI:15378"/>
        <dbReference type="ChEBI" id="CHEBI:30013"/>
        <dbReference type="ChEBI" id="CHEBI:33019"/>
        <dbReference type="ChEBI" id="CHEBI:43474"/>
        <dbReference type="ChEBI" id="CHEBI:61977"/>
        <dbReference type="ChEBI" id="CHEBI:83586"/>
        <dbReference type="EC" id="2.7.4.27"/>
    </reaction>
</comment>
<dbReference type="EMBL" id="BJWI01000014">
    <property type="protein sequence ID" value="GEM01707.1"/>
    <property type="molecule type" value="Genomic_DNA"/>
</dbReference>
<dbReference type="PANTHER" id="PTHR31756:SF3">
    <property type="entry name" value="PYRUVATE, PHOSPHATE DIKINASE REGULATORY PROTEIN 1, CHLOROPLASTIC"/>
    <property type="match status" value="1"/>
</dbReference>
<dbReference type="Pfam" id="PF03618">
    <property type="entry name" value="Kinase-PPPase"/>
    <property type="match status" value="1"/>
</dbReference>
<evidence type="ECO:0000256" key="1">
    <source>
        <dbReference type="ARBA" id="ARBA00022527"/>
    </source>
</evidence>
<dbReference type="RefSeq" id="WP_089831485.1">
    <property type="nucleotide sequence ID" value="NZ_BJWI01000014.1"/>
</dbReference>
<dbReference type="HAMAP" id="MF_00921">
    <property type="entry name" value="PDRP"/>
    <property type="match status" value="1"/>
</dbReference>
<feature type="binding site" evidence="5">
    <location>
        <begin position="150"/>
        <end position="157"/>
    </location>
    <ligand>
        <name>ADP</name>
        <dbReference type="ChEBI" id="CHEBI:456216"/>
    </ligand>
</feature>
<dbReference type="Proteomes" id="UP000321547">
    <property type="component" value="Unassembled WGS sequence"/>
</dbReference>
<dbReference type="GO" id="GO:0043531">
    <property type="term" value="F:ADP binding"/>
    <property type="evidence" value="ECO:0007669"/>
    <property type="project" value="UniProtKB-UniRule"/>
</dbReference>
<evidence type="ECO:0000313" key="9">
    <source>
        <dbReference type="Proteomes" id="UP000321547"/>
    </source>
</evidence>
<dbReference type="GO" id="GO:0004674">
    <property type="term" value="F:protein serine/threonine kinase activity"/>
    <property type="evidence" value="ECO:0007669"/>
    <property type="project" value="UniProtKB-UniRule"/>
</dbReference>
<comment type="catalytic activity">
    <reaction evidence="5">
        <text>N(tele)-phospho-L-histidyl/L-threonyl-[pyruvate, phosphate dikinase] + ADP = N(tele)-phospho-L-histidyl/O-phospho-L-threonyl-[pyruvate, phosphate dikinase] + AMP + H(+)</text>
        <dbReference type="Rhea" id="RHEA:43692"/>
        <dbReference type="Rhea" id="RHEA-COMP:10650"/>
        <dbReference type="Rhea" id="RHEA-COMP:10651"/>
        <dbReference type="ChEBI" id="CHEBI:15378"/>
        <dbReference type="ChEBI" id="CHEBI:30013"/>
        <dbReference type="ChEBI" id="CHEBI:61977"/>
        <dbReference type="ChEBI" id="CHEBI:83586"/>
        <dbReference type="ChEBI" id="CHEBI:456215"/>
        <dbReference type="ChEBI" id="CHEBI:456216"/>
        <dbReference type="EC" id="2.7.11.32"/>
    </reaction>
</comment>
<dbReference type="Proteomes" id="UP000242243">
    <property type="component" value="Unassembled WGS sequence"/>
</dbReference>
<organism evidence="7 8">
    <name type="scientific">Halolactibacillus halophilus</name>
    <dbReference type="NCBI Taxonomy" id="306540"/>
    <lineage>
        <taxon>Bacteria</taxon>
        <taxon>Bacillati</taxon>
        <taxon>Bacillota</taxon>
        <taxon>Bacilli</taxon>
        <taxon>Bacillales</taxon>
        <taxon>Bacillaceae</taxon>
        <taxon>Halolactibacillus</taxon>
    </lineage>
</organism>
<dbReference type="PANTHER" id="PTHR31756">
    <property type="entry name" value="PYRUVATE, PHOSPHATE DIKINASE REGULATORY PROTEIN 1, CHLOROPLASTIC"/>
    <property type="match status" value="1"/>
</dbReference>
<sequence>MKPVAIYLISDSIGETGEQVVHSILSQYSLEIDGIKKITHILTKEKLETIVEDIYQEEKAIVFYTLVQKELRYYLTNLPQKNNIFFIDILGNGLTAIEQATGLKSIEEPGIIRKMDQDYYNRIEAIEFSVRYDDGIDPRGILKADLVILGISRTSKTPLSMYLANKNIRVANIPLFPESEPPKEIYQISPTRIIGLTNTPEKLNTIRKERLKALGLPQNANYAEINRILEELKYADAIMKKIGCFIIDVSDNAIEETANLILDYIKKIDLFISSRA</sequence>
<accession>A0A1I5P5K6</accession>
<evidence type="ECO:0000256" key="2">
    <source>
        <dbReference type="ARBA" id="ARBA00022679"/>
    </source>
</evidence>
<keyword evidence="2 5" id="KW-0808">Transferase</keyword>
<evidence type="ECO:0000313" key="7">
    <source>
        <dbReference type="EMBL" id="SFP29372.1"/>
    </source>
</evidence>
<dbReference type="InterPro" id="IPR026565">
    <property type="entry name" value="PPDK_reg"/>
</dbReference>
<dbReference type="EC" id="2.7.4.27" evidence="5"/>
<comment type="similarity">
    <text evidence="5">Belongs to the pyruvate, phosphate/water dikinase regulatory protein family. PDRP subfamily.</text>
</comment>
<gene>
    <name evidence="6" type="ORF">HHA03_12390</name>
    <name evidence="7" type="ORF">SAMN05421839_1132</name>
</gene>
<dbReference type="InterPro" id="IPR005177">
    <property type="entry name" value="Kinase-pyrophosphorylase"/>
</dbReference>
<evidence type="ECO:0000256" key="5">
    <source>
        <dbReference type="HAMAP-Rule" id="MF_00921"/>
    </source>
</evidence>
<evidence type="ECO:0000313" key="8">
    <source>
        <dbReference type="Proteomes" id="UP000242243"/>
    </source>
</evidence>
<keyword evidence="1 5" id="KW-0723">Serine/threonine-protein kinase</keyword>
<evidence type="ECO:0000313" key="6">
    <source>
        <dbReference type="EMBL" id="GEM01707.1"/>
    </source>
</evidence>
<comment type="function">
    <text evidence="5">Bifunctional serine/threonine kinase and phosphorylase involved in the regulation of the pyruvate, phosphate dikinase (PPDK) by catalyzing its phosphorylation/dephosphorylation.</text>
</comment>
<evidence type="ECO:0000256" key="4">
    <source>
        <dbReference type="ARBA" id="ARBA00022777"/>
    </source>
</evidence>
<dbReference type="STRING" id="306540.SAMN05421839_1132"/>